<dbReference type="Gramene" id="Mp1g08120.1">
    <property type="protein sequence ID" value="Mp1g08120.1.cds"/>
    <property type="gene ID" value="Mp1g08120"/>
</dbReference>
<dbReference type="EMBL" id="KZ772708">
    <property type="protein sequence ID" value="PTQ41066.1"/>
    <property type="molecule type" value="Genomic_DNA"/>
</dbReference>
<organism evidence="1 2">
    <name type="scientific">Marchantia polymorpha</name>
    <name type="common">Common liverwort</name>
    <name type="synonym">Marchantia aquatica</name>
    <dbReference type="NCBI Taxonomy" id="3197"/>
    <lineage>
        <taxon>Eukaryota</taxon>
        <taxon>Viridiplantae</taxon>
        <taxon>Streptophyta</taxon>
        <taxon>Embryophyta</taxon>
        <taxon>Marchantiophyta</taxon>
        <taxon>Marchantiopsida</taxon>
        <taxon>Marchantiidae</taxon>
        <taxon>Marchantiales</taxon>
        <taxon>Marchantiaceae</taxon>
        <taxon>Marchantia</taxon>
    </lineage>
</organism>
<dbReference type="Proteomes" id="UP000244005">
    <property type="component" value="Unassembled WGS sequence"/>
</dbReference>
<proteinExistence type="predicted"/>
<name>A0A2R6X4M9_MARPO</name>
<gene>
    <name evidence="1" type="ORF">MARPO_0036s0056</name>
</gene>
<dbReference type="AlphaFoldDB" id="A0A2R6X4M9"/>
<protein>
    <submittedName>
        <fullName evidence="1">Uncharacterized protein</fullName>
    </submittedName>
</protein>
<evidence type="ECO:0000313" key="2">
    <source>
        <dbReference type="Proteomes" id="UP000244005"/>
    </source>
</evidence>
<keyword evidence="2" id="KW-1185">Reference proteome</keyword>
<reference evidence="2" key="1">
    <citation type="journal article" date="2017" name="Cell">
        <title>Insights into land plant evolution garnered from the Marchantia polymorpha genome.</title>
        <authorList>
            <person name="Bowman J.L."/>
            <person name="Kohchi T."/>
            <person name="Yamato K.T."/>
            <person name="Jenkins J."/>
            <person name="Shu S."/>
            <person name="Ishizaki K."/>
            <person name="Yamaoka S."/>
            <person name="Nishihama R."/>
            <person name="Nakamura Y."/>
            <person name="Berger F."/>
            <person name="Adam C."/>
            <person name="Aki S.S."/>
            <person name="Althoff F."/>
            <person name="Araki T."/>
            <person name="Arteaga-Vazquez M.A."/>
            <person name="Balasubrmanian S."/>
            <person name="Barry K."/>
            <person name="Bauer D."/>
            <person name="Boehm C.R."/>
            <person name="Briginshaw L."/>
            <person name="Caballero-Perez J."/>
            <person name="Catarino B."/>
            <person name="Chen F."/>
            <person name="Chiyoda S."/>
            <person name="Chovatia M."/>
            <person name="Davies K.M."/>
            <person name="Delmans M."/>
            <person name="Demura T."/>
            <person name="Dierschke T."/>
            <person name="Dolan L."/>
            <person name="Dorantes-Acosta A.E."/>
            <person name="Eklund D.M."/>
            <person name="Florent S.N."/>
            <person name="Flores-Sandoval E."/>
            <person name="Fujiyama A."/>
            <person name="Fukuzawa H."/>
            <person name="Galik B."/>
            <person name="Grimanelli D."/>
            <person name="Grimwood J."/>
            <person name="Grossniklaus U."/>
            <person name="Hamada T."/>
            <person name="Haseloff J."/>
            <person name="Hetherington A.J."/>
            <person name="Higo A."/>
            <person name="Hirakawa Y."/>
            <person name="Hundley H.N."/>
            <person name="Ikeda Y."/>
            <person name="Inoue K."/>
            <person name="Inoue S.I."/>
            <person name="Ishida S."/>
            <person name="Jia Q."/>
            <person name="Kakita M."/>
            <person name="Kanazawa T."/>
            <person name="Kawai Y."/>
            <person name="Kawashima T."/>
            <person name="Kennedy M."/>
            <person name="Kinose K."/>
            <person name="Kinoshita T."/>
            <person name="Kohara Y."/>
            <person name="Koide E."/>
            <person name="Komatsu K."/>
            <person name="Kopischke S."/>
            <person name="Kubo M."/>
            <person name="Kyozuka J."/>
            <person name="Lagercrantz U."/>
            <person name="Lin S.S."/>
            <person name="Lindquist E."/>
            <person name="Lipzen A.M."/>
            <person name="Lu C.W."/>
            <person name="De Luna E."/>
            <person name="Martienssen R.A."/>
            <person name="Minamino N."/>
            <person name="Mizutani M."/>
            <person name="Mizutani M."/>
            <person name="Mochizuki N."/>
            <person name="Monte I."/>
            <person name="Mosher R."/>
            <person name="Nagasaki H."/>
            <person name="Nakagami H."/>
            <person name="Naramoto S."/>
            <person name="Nishitani K."/>
            <person name="Ohtani M."/>
            <person name="Okamoto T."/>
            <person name="Okumura M."/>
            <person name="Phillips J."/>
            <person name="Pollak B."/>
            <person name="Reinders A."/>
            <person name="Rovekamp M."/>
            <person name="Sano R."/>
            <person name="Sawa S."/>
            <person name="Schmid M.W."/>
            <person name="Shirakawa M."/>
            <person name="Solano R."/>
            <person name="Spunde A."/>
            <person name="Suetsugu N."/>
            <person name="Sugano S."/>
            <person name="Sugiyama A."/>
            <person name="Sun R."/>
            <person name="Suzuki Y."/>
            <person name="Takenaka M."/>
            <person name="Takezawa D."/>
            <person name="Tomogane H."/>
            <person name="Tsuzuki M."/>
            <person name="Ueda T."/>
            <person name="Umeda M."/>
            <person name="Ward J.M."/>
            <person name="Watanabe Y."/>
            <person name="Yazaki K."/>
            <person name="Yokoyama R."/>
            <person name="Yoshitake Y."/>
            <person name="Yotsui I."/>
            <person name="Zachgo S."/>
            <person name="Schmutz J."/>
        </authorList>
    </citation>
    <scope>NUCLEOTIDE SEQUENCE [LARGE SCALE GENOMIC DNA]</scope>
    <source>
        <strain evidence="2">Tak-1</strain>
    </source>
</reference>
<sequence>MQISDASKFLENRCFVSGGKRYETTSCCSTEDSDTGQERDKLAMLRDTSLVSWNQGQGLRR</sequence>
<evidence type="ECO:0000313" key="1">
    <source>
        <dbReference type="EMBL" id="PTQ41066.1"/>
    </source>
</evidence>
<accession>A0A2R6X4M9</accession>